<dbReference type="RefSeq" id="WP_380038075.1">
    <property type="nucleotide sequence ID" value="NZ_JBHSEH010000005.1"/>
</dbReference>
<reference evidence="2" key="1">
    <citation type="journal article" date="2019" name="Int. J. Syst. Evol. Microbiol.">
        <title>The Global Catalogue of Microorganisms (GCM) 10K type strain sequencing project: providing services to taxonomists for standard genome sequencing and annotation.</title>
        <authorList>
            <consortium name="The Broad Institute Genomics Platform"/>
            <consortium name="The Broad Institute Genome Sequencing Center for Infectious Disease"/>
            <person name="Wu L."/>
            <person name="Ma J."/>
        </authorList>
    </citation>
    <scope>NUCLEOTIDE SEQUENCE [LARGE SCALE GENOMIC DNA]</scope>
    <source>
        <strain evidence="2">CCUG 56029</strain>
    </source>
</reference>
<dbReference type="EMBL" id="JBHSEH010000005">
    <property type="protein sequence ID" value="MFC4426066.1"/>
    <property type="molecule type" value="Genomic_DNA"/>
</dbReference>
<name>A0ABV8XMI4_9DEIO</name>
<proteinExistence type="predicted"/>
<dbReference type="Pfam" id="PF13238">
    <property type="entry name" value="AAA_18"/>
    <property type="match status" value="1"/>
</dbReference>
<accession>A0ABV8XMI4</accession>
<dbReference type="Proteomes" id="UP001595998">
    <property type="component" value="Unassembled WGS sequence"/>
</dbReference>
<organism evidence="1 2">
    <name type="scientific">Deinococcus navajonensis</name>
    <dbReference type="NCBI Taxonomy" id="309884"/>
    <lineage>
        <taxon>Bacteria</taxon>
        <taxon>Thermotogati</taxon>
        <taxon>Deinococcota</taxon>
        <taxon>Deinococci</taxon>
        <taxon>Deinococcales</taxon>
        <taxon>Deinococcaceae</taxon>
        <taxon>Deinococcus</taxon>
    </lineage>
</organism>
<keyword evidence="2" id="KW-1185">Reference proteome</keyword>
<protein>
    <submittedName>
        <fullName evidence="1">AAA family ATPase</fullName>
    </submittedName>
</protein>
<dbReference type="Gene3D" id="3.40.50.300">
    <property type="entry name" value="P-loop containing nucleotide triphosphate hydrolases"/>
    <property type="match status" value="1"/>
</dbReference>
<comment type="caution">
    <text evidence="1">The sequence shown here is derived from an EMBL/GenBank/DDBJ whole genome shotgun (WGS) entry which is preliminary data.</text>
</comment>
<evidence type="ECO:0000313" key="1">
    <source>
        <dbReference type="EMBL" id="MFC4426066.1"/>
    </source>
</evidence>
<gene>
    <name evidence="1" type="ORF">ACFOZ9_07545</name>
</gene>
<dbReference type="SUPFAM" id="SSF52540">
    <property type="entry name" value="P-loop containing nucleoside triphosphate hydrolases"/>
    <property type="match status" value="1"/>
</dbReference>
<evidence type="ECO:0000313" key="2">
    <source>
        <dbReference type="Proteomes" id="UP001595998"/>
    </source>
</evidence>
<dbReference type="InterPro" id="IPR027417">
    <property type="entry name" value="P-loop_NTPase"/>
</dbReference>
<sequence>MTGMSGAGKSSVLAELARRGYRTVDTDEDGWSRWDAAEDGWLWREDRMAALLAEPSASPLFVSGCHGNQGKFYDRFEAVVLLSAPAEILLERLRTRTTNPYGKTPEQRAEVLGYLETVEPLLRRRATLELDSSQLDIAALADRLEALAS</sequence>